<keyword evidence="3" id="KW-0732">Signal</keyword>
<organism evidence="4 5">
    <name type="scientific">Silurus meridionalis</name>
    <name type="common">Southern catfish</name>
    <name type="synonym">Silurus soldatovi meridionalis</name>
    <dbReference type="NCBI Taxonomy" id="175797"/>
    <lineage>
        <taxon>Eukaryota</taxon>
        <taxon>Metazoa</taxon>
        <taxon>Chordata</taxon>
        <taxon>Craniata</taxon>
        <taxon>Vertebrata</taxon>
        <taxon>Euteleostomi</taxon>
        <taxon>Actinopterygii</taxon>
        <taxon>Neopterygii</taxon>
        <taxon>Teleostei</taxon>
        <taxon>Ostariophysi</taxon>
        <taxon>Siluriformes</taxon>
        <taxon>Siluridae</taxon>
        <taxon>Silurus</taxon>
    </lineage>
</organism>
<keyword evidence="5" id="KW-1185">Reference proteome</keyword>
<comment type="caution">
    <text evidence="4">The sequence shown here is derived from an EMBL/GenBank/DDBJ whole genome shotgun (WGS) entry which is preliminary data.</text>
</comment>
<evidence type="ECO:0000313" key="4">
    <source>
        <dbReference type="EMBL" id="KAF7710101.1"/>
    </source>
</evidence>
<proteinExistence type="predicted"/>
<accession>A0A8T0BS08</accession>
<dbReference type="Proteomes" id="UP000606274">
    <property type="component" value="Unassembled WGS sequence"/>
</dbReference>
<sequence>MKKMSVTFHILTLLGVLLLPGFAQDNFNNVNITTTDKSAPNESITPGGVNMSTNEGYSYNISNNETLPSQQETQGSNNETKDGVFATNTIVPPEEETETTQGNSNKTKDGVFTTNTTVLPEQDNTDVGSSDWNLTKSTEGAITTGPGPTTTKKSTTSSTTKSTTAPARHDGNASNPVYVVVLILVILVIAVVAIIFFCVKANRRRFSVDIHCKNEDAQIPLAAVETEVCDASLTDMKTFMNDKETSPPPDSKEEGALPEADQQVKESPAETQTSEAPAEKPAEPNIVDETDGDPAASTKTSVETLNDVLNENNNNNNAERSVHALFFEIGLND</sequence>
<feature type="compositionally biased region" description="Polar residues" evidence="1">
    <location>
        <begin position="63"/>
        <end position="78"/>
    </location>
</feature>
<feature type="compositionally biased region" description="Polar residues" evidence="1">
    <location>
        <begin position="125"/>
        <end position="141"/>
    </location>
</feature>
<keyword evidence="2" id="KW-0472">Membrane</keyword>
<evidence type="ECO:0000313" key="5">
    <source>
        <dbReference type="Proteomes" id="UP000606274"/>
    </source>
</evidence>
<dbReference type="AlphaFoldDB" id="A0A8T0BS08"/>
<keyword evidence="2" id="KW-0812">Transmembrane</keyword>
<name>A0A8T0BS08_SILME</name>
<keyword evidence="2" id="KW-1133">Transmembrane helix</keyword>
<feature type="transmembrane region" description="Helical" evidence="2">
    <location>
        <begin position="177"/>
        <end position="199"/>
    </location>
</feature>
<feature type="compositionally biased region" description="Low complexity" evidence="1">
    <location>
        <begin position="143"/>
        <end position="164"/>
    </location>
</feature>
<feature type="region of interest" description="Disordered" evidence="1">
    <location>
        <begin position="239"/>
        <end position="321"/>
    </location>
</feature>
<dbReference type="EMBL" id="JABFDY010000002">
    <property type="protein sequence ID" value="KAF7710101.1"/>
    <property type="molecule type" value="Genomic_DNA"/>
</dbReference>
<evidence type="ECO:0000256" key="2">
    <source>
        <dbReference type="SAM" id="Phobius"/>
    </source>
</evidence>
<feature type="region of interest" description="Disordered" evidence="1">
    <location>
        <begin position="63"/>
        <end position="171"/>
    </location>
</feature>
<gene>
    <name evidence="4" type="ORF">HF521_008973</name>
</gene>
<feature type="chain" id="PRO_5035890923" evidence="3">
    <location>
        <begin position="24"/>
        <end position="333"/>
    </location>
</feature>
<evidence type="ECO:0000256" key="1">
    <source>
        <dbReference type="SAM" id="MobiDB-lite"/>
    </source>
</evidence>
<reference evidence="4" key="1">
    <citation type="submission" date="2020-08" db="EMBL/GenBank/DDBJ databases">
        <title>Chromosome-level assembly of Southern catfish (Silurus meridionalis) provides insights into visual adaptation to the nocturnal and benthic lifestyles.</title>
        <authorList>
            <person name="Zhang Y."/>
            <person name="Wang D."/>
            <person name="Peng Z."/>
        </authorList>
    </citation>
    <scope>NUCLEOTIDE SEQUENCE</scope>
    <source>
        <strain evidence="4">SWU-2019-XX</strain>
        <tissue evidence="4">Muscle</tissue>
    </source>
</reference>
<evidence type="ECO:0000256" key="3">
    <source>
        <dbReference type="SAM" id="SignalP"/>
    </source>
</evidence>
<dbReference type="OrthoDB" id="8961221at2759"/>
<feature type="compositionally biased region" description="Basic and acidic residues" evidence="1">
    <location>
        <begin position="240"/>
        <end position="255"/>
    </location>
</feature>
<protein>
    <submittedName>
        <fullName evidence="4">Uncharacterized protein</fullName>
    </submittedName>
</protein>
<feature type="signal peptide" evidence="3">
    <location>
        <begin position="1"/>
        <end position="23"/>
    </location>
</feature>
<feature type="compositionally biased region" description="Polar residues" evidence="1">
    <location>
        <begin position="297"/>
        <end position="309"/>
    </location>
</feature>